<protein>
    <submittedName>
        <fullName evidence="3">CPBP family intramembrane metalloprotease</fullName>
    </submittedName>
</protein>
<keyword evidence="3" id="KW-0645">Protease</keyword>
<keyword evidence="4" id="KW-1185">Reference proteome</keyword>
<evidence type="ECO:0000313" key="3">
    <source>
        <dbReference type="EMBL" id="RYC67302.1"/>
    </source>
</evidence>
<keyword evidence="1" id="KW-0812">Transmembrane</keyword>
<comment type="caution">
    <text evidence="3">The sequence shown here is derived from an EMBL/GenBank/DDBJ whole genome shotgun (WGS) entry which is preliminary data.</text>
</comment>
<keyword evidence="3" id="KW-0482">Metalloprotease</keyword>
<accession>A0A4Q2UFV0</accession>
<feature type="transmembrane region" description="Helical" evidence="1">
    <location>
        <begin position="55"/>
        <end position="76"/>
    </location>
</feature>
<gene>
    <name evidence="3" type="ORF">EQG79_24615</name>
</gene>
<reference evidence="3 4" key="1">
    <citation type="submission" date="2019-01" db="EMBL/GenBank/DDBJ databases">
        <title>Spirosoma flava sp. nov., a propanil-degrading bacterium isolated from herbicide-contaminated soil.</title>
        <authorList>
            <person name="Zhang L."/>
            <person name="Jiang J.-D."/>
        </authorList>
    </citation>
    <scope>NUCLEOTIDE SEQUENCE [LARGE SCALE GENOMIC DNA]</scope>
    <source>
        <strain evidence="3 4">TY50</strain>
    </source>
</reference>
<feature type="transmembrane region" description="Helical" evidence="1">
    <location>
        <begin position="96"/>
        <end position="123"/>
    </location>
</feature>
<dbReference type="GO" id="GO:0004175">
    <property type="term" value="F:endopeptidase activity"/>
    <property type="evidence" value="ECO:0007669"/>
    <property type="project" value="UniProtKB-ARBA"/>
</dbReference>
<proteinExistence type="predicted"/>
<keyword evidence="1" id="KW-0472">Membrane</keyword>
<dbReference type="Pfam" id="PF02517">
    <property type="entry name" value="Rce1-like"/>
    <property type="match status" value="1"/>
</dbReference>
<evidence type="ECO:0000256" key="1">
    <source>
        <dbReference type="SAM" id="Phobius"/>
    </source>
</evidence>
<feature type="domain" description="CAAX prenyl protease 2/Lysostaphin resistance protein A-like" evidence="2">
    <location>
        <begin position="56"/>
        <end position="145"/>
    </location>
</feature>
<feature type="transmembrane region" description="Helical" evidence="1">
    <location>
        <begin position="132"/>
        <end position="151"/>
    </location>
</feature>
<dbReference type="GO" id="GO:0006508">
    <property type="term" value="P:proteolysis"/>
    <property type="evidence" value="ECO:0007669"/>
    <property type="project" value="UniProtKB-KW"/>
</dbReference>
<keyword evidence="1" id="KW-1133">Transmembrane helix</keyword>
<dbReference type="GO" id="GO:0008237">
    <property type="term" value="F:metallopeptidase activity"/>
    <property type="evidence" value="ECO:0007669"/>
    <property type="project" value="UniProtKB-KW"/>
</dbReference>
<name>A0A4Q2UFV0_9BACT</name>
<sequence length="152" mass="17858">MHQNTSKSFDFIYWKKICFLLFLSITNGYLFSWINTSLSIDTNQDSLALLSKKDLFLMIALHAPIIETIVFQYIPIEVTFKYFKRKWLSSIISASFFSIIHTYSISYMCMTFIAGIILSVVYLESLKHNKIAVLYTILFHSVYNMYGFFFVE</sequence>
<organism evidence="3 4">
    <name type="scientific">Spirosoma sordidisoli</name>
    <dbReference type="NCBI Taxonomy" id="2502893"/>
    <lineage>
        <taxon>Bacteria</taxon>
        <taxon>Pseudomonadati</taxon>
        <taxon>Bacteroidota</taxon>
        <taxon>Cytophagia</taxon>
        <taxon>Cytophagales</taxon>
        <taxon>Cytophagaceae</taxon>
        <taxon>Spirosoma</taxon>
    </lineage>
</organism>
<dbReference type="GO" id="GO:0080120">
    <property type="term" value="P:CAAX-box protein maturation"/>
    <property type="evidence" value="ECO:0007669"/>
    <property type="project" value="UniProtKB-ARBA"/>
</dbReference>
<dbReference type="EMBL" id="SBLB01000008">
    <property type="protein sequence ID" value="RYC67302.1"/>
    <property type="molecule type" value="Genomic_DNA"/>
</dbReference>
<dbReference type="Proteomes" id="UP000290407">
    <property type="component" value="Unassembled WGS sequence"/>
</dbReference>
<feature type="transmembrane region" description="Helical" evidence="1">
    <location>
        <begin position="12"/>
        <end position="34"/>
    </location>
</feature>
<evidence type="ECO:0000313" key="4">
    <source>
        <dbReference type="Proteomes" id="UP000290407"/>
    </source>
</evidence>
<evidence type="ECO:0000259" key="2">
    <source>
        <dbReference type="Pfam" id="PF02517"/>
    </source>
</evidence>
<dbReference type="InterPro" id="IPR003675">
    <property type="entry name" value="Rce1/LyrA-like_dom"/>
</dbReference>
<keyword evidence="3" id="KW-0378">Hydrolase</keyword>
<dbReference type="AlphaFoldDB" id="A0A4Q2UFV0"/>